<accession>A0ABP9TQ61</accession>
<evidence type="ECO:0000256" key="1">
    <source>
        <dbReference type="ARBA" id="ARBA00022679"/>
    </source>
</evidence>
<evidence type="ECO:0000259" key="2">
    <source>
        <dbReference type="Pfam" id="PF00534"/>
    </source>
</evidence>
<dbReference type="Proteomes" id="UP001501257">
    <property type="component" value="Unassembled WGS sequence"/>
</dbReference>
<dbReference type="SUPFAM" id="SSF53756">
    <property type="entry name" value="UDP-Glycosyltransferase/glycogen phosphorylase"/>
    <property type="match status" value="1"/>
</dbReference>
<organism evidence="3 4">
    <name type="scientific">Paeniglutamicibacter antarcticus</name>
    <dbReference type="NCBI Taxonomy" id="494023"/>
    <lineage>
        <taxon>Bacteria</taxon>
        <taxon>Bacillati</taxon>
        <taxon>Actinomycetota</taxon>
        <taxon>Actinomycetes</taxon>
        <taxon>Micrococcales</taxon>
        <taxon>Micrococcaceae</taxon>
        <taxon>Paeniglutamicibacter</taxon>
    </lineage>
</organism>
<gene>
    <name evidence="3" type="ORF">GCM10025778_30440</name>
</gene>
<dbReference type="PANTHER" id="PTHR12526:SF636">
    <property type="entry name" value="BLL3647 PROTEIN"/>
    <property type="match status" value="1"/>
</dbReference>
<reference evidence="4" key="1">
    <citation type="journal article" date="2019" name="Int. J. Syst. Evol. Microbiol.">
        <title>The Global Catalogue of Microorganisms (GCM) 10K type strain sequencing project: providing services to taxonomists for standard genome sequencing and annotation.</title>
        <authorList>
            <consortium name="The Broad Institute Genomics Platform"/>
            <consortium name="The Broad Institute Genome Sequencing Center for Infectious Disease"/>
            <person name="Wu L."/>
            <person name="Ma J."/>
        </authorList>
    </citation>
    <scope>NUCLEOTIDE SEQUENCE [LARGE SCALE GENOMIC DNA]</scope>
    <source>
        <strain evidence="4">JCM 18952</strain>
    </source>
</reference>
<dbReference type="InterPro" id="IPR001296">
    <property type="entry name" value="Glyco_trans_1"/>
</dbReference>
<evidence type="ECO:0000313" key="3">
    <source>
        <dbReference type="EMBL" id="GAA5228506.1"/>
    </source>
</evidence>
<evidence type="ECO:0000313" key="4">
    <source>
        <dbReference type="Proteomes" id="UP001501257"/>
    </source>
</evidence>
<comment type="caution">
    <text evidence="3">The sequence shown here is derived from an EMBL/GenBank/DDBJ whole genome shotgun (WGS) entry which is preliminary data.</text>
</comment>
<dbReference type="Gene3D" id="3.40.50.2000">
    <property type="entry name" value="Glycogen Phosphorylase B"/>
    <property type="match status" value="1"/>
</dbReference>
<protein>
    <recommendedName>
        <fullName evidence="2">Glycosyl transferase family 1 domain-containing protein</fullName>
    </recommendedName>
</protein>
<dbReference type="Pfam" id="PF00534">
    <property type="entry name" value="Glycos_transf_1"/>
    <property type="match status" value="1"/>
</dbReference>
<name>A0ABP9TQ61_9MICC</name>
<dbReference type="PANTHER" id="PTHR12526">
    <property type="entry name" value="GLYCOSYLTRANSFERASE"/>
    <property type="match status" value="1"/>
</dbReference>
<keyword evidence="1" id="KW-0808">Transferase</keyword>
<dbReference type="EMBL" id="BAABLK010000070">
    <property type="protein sequence ID" value="GAA5228506.1"/>
    <property type="molecule type" value="Genomic_DNA"/>
</dbReference>
<feature type="domain" description="Glycosyl transferase family 1" evidence="2">
    <location>
        <begin position="2"/>
        <end position="141"/>
    </location>
</feature>
<proteinExistence type="predicted"/>
<keyword evidence="4" id="KW-1185">Reference proteome</keyword>
<sequence length="172" mass="18468">MEHKGLDVVLKALKGIDSKVSLDIYGPEEDPAYAALCKELVAGLPTPVSVEFKGTVAPEAACSTLAAYDALLMPTAGENFGHVIAESLSVSCPVFTTPSTPWTEILQSGGGIVVKDREPESWLAAIDRFVALPAPTRAQLRLEAGNAYRSWKGQPQKPHVWTTALQAGQRRR</sequence>